<evidence type="ECO:0000256" key="1">
    <source>
        <dbReference type="SAM" id="MobiDB-lite"/>
    </source>
</evidence>
<evidence type="ECO:0000313" key="2">
    <source>
        <dbReference type="EMBL" id="GMR50629.1"/>
    </source>
</evidence>
<dbReference type="AlphaFoldDB" id="A0AAN5CU31"/>
<reference evidence="3" key="1">
    <citation type="submission" date="2022-10" db="EMBL/GenBank/DDBJ databases">
        <title>Genome assembly of Pristionchus species.</title>
        <authorList>
            <person name="Yoshida K."/>
            <person name="Sommer R.J."/>
        </authorList>
    </citation>
    <scope>NUCLEOTIDE SEQUENCE [LARGE SCALE GENOMIC DNA]</scope>
    <source>
        <strain evidence="3">RS5460</strain>
    </source>
</reference>
<comment type="caution">
    <text evidence="2">The sequence shown here is derived from an EMBL/GenBank/DDBJ whole genome shotgun (WGS) entry which is preliminary data.</text>
</comment>
<dbReference type="EMBL" id="BTRK01000004">
    <property type="protein sequence ID" value="GMR50629.1"/>
    <property type="molecule type" value="Genomic_DNA"/>
</dbReference>
<gene>
    <name evidence="2" type="ORF">PMAYCL1PPCAC_20824</name>
</gene>
<evidence type="ECO:0008006" key="4">
    <source>
        <dbReference type="Google" id="ProtNLM"/>
    </source>
</evidence>
<dbReference type="Proteomes" id="UP001328107">
    <property type="component" value="Unassembled WGS sequence"/>
</dbReference>
<proteinExistence type="predicted"/>
<sequence>KRRSESVEMRDKDNEHSAGSDTEKRELKCPECDHRSRTVDGWEKHLRSKHSTTPALAGCLLRCDCGHESYSRVHSKKCYISNFTLIRKG</sequence>
<organism evidence="2 3">
    <name type="scientific">Pristionchus mayeri</name>
    <dbReference type="NCBI Taxonomy" id="1317129"/>
    <lineage>
        <taxon>Eukaryota</taxon>
        <taxon>Metazoa</taxon>
        <taxon>Ecdysozoa</taxon>
        <taxon>Nematoda</taxon>
        <taxon>Chromadorea</taxon>
        <taxon>Rhabditida</taxon>
        <taxon>Rhabditina</taxon>
        <taxon>Diplogasteromorpha</taxon>
        <taxon>Diplogasteroidea</taxon>
        <taxon>Neodiplogasteridae</taxon>
        <taxon>Pristionchus</taxon>
    </lineage>
</organism>
<evidence type="ECO:0000313" key="3">
    <source>
        <dbReference type="Proteomes" id="UP001328107"/>
    </source>
</evidence>
<feature type="region of interest" description="Disordered" evidence="1">
    <location>
        <begin position="1"/>
        <end position="27"/>
    </location>
</feature>
<keyword evidence="3" id="KW-1185">Reference proteome</keyword>
<protein>
    <recommendedName>
        <fullName evidence="4">C2H2-type domain-containing protein</fullName>
    </recommendedName>
</protein>
<feature type="non-terminal residue" evidence="2">
    <location>
        <position position="1"/>
    </location>
</feature>
<feature type="non-terminal residue" evidence="2">
    <location>
        <position position="89"/>
    </location>
</feature>
<name>A0AAN5CU31_9BILA</name>
<accession>A0AAN5CU31</accession>